<keyword evidence="3" id="KW-1185">Reference proteome</keyword>
<dbReference type="Pfam" id="PF13625">
    <property type="entry name" value="Helicase_C_3"/>
    <property type="match status" value="1"/>
</dbReference>
<organism evidence="2 3">
    <name type="scientific">Microbacterium marinum</name>
    <dbReference type="NCBI Taxonomy" id="421115"/>
    <lineage>
        <taxon>Bacteria</taxon>
        <taxon>Bacillati</taxon>
        <taxon>Actinomycetota</taxon>
        <taxon>Actinomycetes</taxon>
        <taxon>Micrococcales</taxon>
        <taxon>Microbacteriaceae</taxon>
        <taxon>Microbacterium</taxon>
    </lineage>
</organism>
<sequence length="568" mass="60498">MTASDARSLANHLATLDADALAALLDARQIPPAATWADYFDAAEALLDPAHLTRAIATLTDVEAHAIRTAITSDSLVSESSRSTLSSRALVDTDGRLFGAVADAFRSAEPVPRASIFTGSSETDAASAERAFEAAASLADVLHSAARTPLARIGTGALSATDRRRLVDGGAVATGEDADRLVAIADAAGLLVGGERTWLVTAEGFEWLRVRTVERWRRVAGRLRVALPAALRSADGGWRSPQEWSGAYPFDPAWPERVASLASLWGQWAILRPDGTPPGWAAALADGGEADTQALQALLPHEVDRVYLQNDLTAIAPGPLEPHLDLRLRTMARRESRAQASTYRFTADTIGAAFAAGETAASLTEFLTGLSLTGVPQPLAYEIERSAARHGLLRVGPDRSGHTRITGDPELLEALAVDQALRPLGLLFDGTHLLSRSGADTTFWMLSDARYPVLAVDADGSPRALDRHHVGEEAAAPHAASDRYRPLVERLRATLSDDADAAWLERELEQAVRTRAIVVIVVRMPDGSDREVTVEAAGLGGGRLRGRDRAADVERTLPLSSIVSVRPA</sequence>
<comment type="caution">
    <text evidence="2">The sequence shown here is derived from an EMBL/GenBank/DDBJ whole genome shotgun (WGS) entry which is preliminary data.</text>
</comment>
<evidence type="ECO:0000259" key="1">
    <source>
        <dbReference type="Pfam" id="PF13625"/>
    </source>
</evidence>
<dbReference type="InterPro" id="IPR032830">
    <property type="entry name" value="XPB/Ssl2_N"/>
</dbReference>
<dbReference type="AlphaFoldDB" id="A0A7W7BPL7"/>
<gene>
    <name evidence="2" type="ORF">BKA24_001232</name>
</gene>
<feature type="domain" description="Helicase XPB/Ssl2 N-terminal" evidence="1">
    <location>
        <begin position="307"/>
        <end position="426"/>
    </location>
</feature>
<accession>A0A7W7BPL7</accession>
<protein>
    <recommendedName>
        <fullName evidence="1">Helicase XPB/Ssl2 N-terminal domain-containing protein</fullName>
    </recommendedName>
</protein>
<dbReference type="EMBL" id="JACHMD010000001">
    <property type="protein sequence ID" value="MBB4666523.1"/>
    <property type="molecule type" value="Genomic_DNA"/>
</dbReference>
<evidence type="ECO:0000313" key="3">
    <source>
        <dbReference type="Proteomes" id="UP000573729"/>
    </source>
</evidence>
<evidence type="ECO:0000313" key="2">
    <source>
        <dbReference type="EMBL" id="MBB4666523.1"/>
    </source>
</evidence>
<proteinExistence type="predicted"/>
<dbReference type="Proteomes" id="UP000573729">
    <property type="component" value="Unassembled WGS sequence"/>
</dbReference>
<dbReference type="RefSeq" id="WP_184216188.1">
    <property type="nucleotide sequence ID" value="NZ_JACHMD010000001.1"/>
</dbReference>
<name>A0A7W7BPL7_9MICO</name>
<reference evidence="2 3" key="1">
    <citation type="submission" date="2020-08" db="EMBL/GenBank/DDBJ databases">
        <title>Sequencing the genomes of 1000 actinobacteria strains.</title>
        <authorList>
            <person name="Klenk H.-P."/>
        </authorList>
    </citation>
    <scope>NUCLEOTIDE SEQUENCE [LARGE SCALE GENOMIC DNA]</scope>
    <source>
        <strain evidence="2 3">DSM 24947</strain>
    </source>
</reference>